<keyword evidence="2" id="KW-1185">Reference proteome</keyword>
<evidence type="ECO:0000313" key="1">
    <source>
        <dbReference type="EMBL" id="BCR92980.1"/>
    </source>
</evidence>
<name>A0A7R7VYE5_ASPKA</name>
<reference evidence="1" key="2">
    <citation type="submission" date="2021-02" db="EMBL/GenBank/DDBJ databases">
        <title>Aspergillus luchuensis mut. kawachii IFO 4304 genome sequence.</title>
        <authorList>
            <person name="Mori K."/>
            <person name="Kadooka C."/>
            <person name="Goto M."/>
            <person name="Futagami T."/>
        </authorList>
    </citation>
    <scope>NUCLEOTIDE SEQUENCE</scope>
    <source>
        <strain evidence="1">IFO 4308</strain>
    </source>
</reference>
<gene>
    <name evidence="1" type="ORF">AKAW2_10026S</name>
</gene>
<dbReference type="KEGG" id="aluc:AKAW2_10026S"/>
<proteinExistence type="predicted"/>
<evidence type="ECO:0000313" key="2">
    <source>
        <dbReference type="Proteomes" id="UP000661280"/>
    </source>
</evidence>
<protein>
    <submittedName>
        <fullName evidence="1">Uncharacterized protein</fullName>
    </submittedName>
</protein>
<dbReference type="EMBL" id="AP024425">
    <property type="protein sequence ID" value="BCR92980.1"/>
    <property type="molecule type" value="Genomic_DNA"/>
</dbReference>
<accession>A0A7R7VYE5</accession>
<dbReference type="GeneID" id="64954305"/>
<dbReference type="Proteomes" id="UP000661280">
    <property type="component" value="Chromosome 1"/>
</dbReference>
<dbReference type="RefSeq" id="XP_041536746.1">
    <property type="nucleotide sequence ID" value="XM_041685212.1"/>
</dbReference>
<sequence>MVDGAFSLIGGSVRAVQVPRGRNNQFTPQSSLFDAVGKSKMCWLHCKSSRVGLVLRTSYTMSLTLSNDKATIFTLLWTPNQPWQFILSPTNFHIYAYDCIH</sequence>
<organism evidence="1 2">
    <name type="scientific">Aspergillus kawachii</name>
    <name type="common">White koji mold</name>
    <name type="synonym">Aspergillus awamori var. kawachi</name>
    <dbReference type="NCBI Taxonomy" id="1069201"/>
    <lineage>
        <taxon>Eukaryota</taxon>
        <taxon>Fungi</taxon>
        <taxon>Dikarya</taxon>
        <taxon>Ascomycota</taxon>
        <taxon>Pezizomycotina</taxon>
        <taxon>Eurotiomycetes</taxon>
        <taxon>Eurotiomycetidae</taxon>
        <taxon>Eurotiales</taxon>
        <taxon>Aspergillaceae</taxon>
        <taxon>Aspergillus</taxon>
        <taxon>Aspergillus subgen. Circumdati</taxon>
    </lineage>
</organism>
<dbReference type="AlphaFoldDB" id="A0A7R7VYE5"/>
<reference evidence="1" key="1">
    <citation type="submission" date="2021-01" db="EMBL/GenBank/DDBJ databases">
        <authorList>
            <consortium name="Aspergillus luchuensis mut. kawachii IFO 4304 genome sequencing consortium"/>
            <person name="Kazuki M."/>
            <person name="Futagami T."/>
        </authorList>
    </citation>
    <scope>NUCLEOTIDE SEQUENCE</scope>
    <source>
        <strain evidence="1">IFO 4308</strain>
    </source>
</reference>